<evidence type="ECO:0000256" key="4">
    <source>
        <dbReference type="ARBA" id="ARBA00022617"/>
    </source>
</evidence>
<evidence type="ECO:0000256" key="11">
    <source>
        <dbReference type="SAM" id="Phobius"/>
    </source>
</evidence>
<dbReference type="Gene3D" id="1.20.120.1770">
    <property type="match status" value="1"/>
</dbReference>
<dbReference type="Proteomes" id="UP000278143">
    <property type="component" value="Unassembled WGS sequence"/>
</dbReference>
<dbReference type="PANTHER" id="PTHR15422:SF45">
    <property type="entry name" value="CYTOCHROME B561 DOMAIN-CONTAINING PROTEIN"/>
    <property type="match status" value="1"/>
</dbReference>
<dbReference type="GO" id="GO:0016020">
    <property type="term" value="C:membrane"/>
    <property type="evidence" value="ECO:0007669"/>
    <property type="project" value="UniProtKB-SubCell"/>
</dbReference>
<dbReference type="AlphaFoldDB" id="A0A4P9YX07"/>
<evidence type="ECO:0000256" key="10">
    <source>
        <dbReference type="ARBA" id="ARBA00023136"/>
    </source>
</evidence>
<keyword evidence="5 11" id="KW-0812">Transmembrane</keyword>
<evidence type="ECO:0000313" key="14">
    <source>
        <dbReference type="Proteomes" id="UP000278143"/>
    </source>
</evidence>
<dbReference type="GO" id="GO:0046872">
    <property type="term" value="F:metal ion binding"/>
    <property type="evidence" value="ECO:0007669"/>
    <property type="project" value="UniProtKB-KW"/>
</dbReference>
<evidence type="ECO:0000256" key="7">
    <source>
        <dbReference type="ARBA" id="ARBA00022982"/>
    </source>
</evidence>
<dbReference type="OrthoDB" id="432881at2759"/>
<dbReference type="EMBL" id="KZ990249">
    <property type="protein sequence ID" value="RKP24395.1"/>
    <property type="molecule type" value="Genomic_DNA"/>
</dbReference>
<comment type="subcellular location">
    <subcellularLocation>
        <location evidence="2">Membrane</location>
        <topology evidence="2">Multi-pass membrane protein</topology>
    </subcellularLocation>
</comment>
<reference evidence="14" key="1">
    <citation type="journal article" date="2018" name="Nat. Microbiol.">
        <title>Leveraging single-cell genomics to expand the fungal tree of life.</title>
        <authorList>
            <person name="Ahrendt S.R."/>
            <person name="Quandt C.A."/>
            <person name="Ciobanu D."/>
            <person name="Clum A."/>
            <person name="Salamov A."/>
            <person name="Andreopoulos B."/>
            <person name="Cheng J.F."/>
            <person name="Woyke T."/>
            <person name="Pelin A."/>
            <person name="Henrissat B."/>
            <person name="Reynolds N.K."/>
            <person name="Benny G.L."/>
            <person name="Smith M.E."/>
            <person name="James T.Y."/>
            <person name="Grigoriev I.V."/>
        </authorList>
    </citation>
    <scope>NUCLEOTIDE SEQUENCE [LARGE SCALE GENOMIC DNA]</scope>
    <source>
        <strain evidence="14">Benny S71-1</strain>
    </source>
</reference>
<dbReference type="PROSITE" id="PS50939">
    <property type="entry name" value="CYTOCHROME_B561"/>
    <property type="match status" value="1"/>
</dbReference>
<evidence type="ECO:0000256" key="6">
    <source>
        <dbReference type="ARBA" id="ARBA00022723"/>
    </source>
</evidence>
<sequence length="148" mass="16714">MQQRLTAGEKRTGLRWHRYLQTLALCTVTSGFFVIYCNKVLNGKPHLTTWHGIIGLMSTVSILVQGAVGALLIYMPGLFGGHLKSRHYYRIHRVFGYASLTALWLAMALGIMSNWFVRYLPYPWLGWLCFAAVLAGATRRISPTAIRL</sequence>
<dbReference type="InterPro" id="IPR045150">
    <property type="entry name" value="CYB561D1/2"/>
</dbReference>
<feature type="transmembrane region" description="Helical" evidence="11">
    <location>
        <begin position="94"/>
        <end position="116"/>
    </location>
</feature>
<name>A0A4P9YX07_9FUNG</name>
<evidence type="ECO:0000256" key="9">
    <source>
        <dbReference type="ARBA" id="ARBA00023004"/>
    </source>
</evidence>
<evidence type="ECO:0000256" key="1">
    <source>
        <dbReference type="ARBA" id="ARBA00001970"/>
    </source>
</evidence>
<evidence type="ECO:0000256" key="5">
    <source>
        <dbReference type="ARBA" id="ARBA00022692"/>
    </source>
</evidence>
<proteinExistence type="predicted"/>
<evidence type="ECO:0000313" key="13">
    <source>
        <dbReference type="EMBL" id="RKP24395.1"/>
    </source>
</evidence>
<evidence type="ECO:0000259" key="12">
    <source>
        <dbReference type="PROSITE" id="PS50939"/>
    </source>
</evidence>
<keyword evidence="9" id="KW-0408">Iron</keyword>
<keyword evidence="6" id="KW-0479">Metal-binding</keyword>
<feature type="transmembrane region" description="Helical" evidence="11">
    <location>
        <begin position="122"/>
        <end position="138"/>
    </location>
</feature>
<evidence type="ECO:0000256" key="2">
    <source>
        <dbReference type="ARBA" id="ARBA00004141"/>
    </source>
</evidence>
<dbReference type="Pfam" id="PF03188">
    <property type="entry name" value="Cytochrom_B561"/>
    <property type="match status" value="1"/>
</dbReference>
<evidence type="ECO:0000256" key="8">
    <source>
        <dbReference type="ARBA" id="ARBA00022989"/>
    </source>
</evidence>
<feature type="transmembrane region" description="Helical" evidence="11">
    <location>
        <begin position="20"/>
        <end position="41"/>
    </location>
</feature>
<dbReference type="PANTHER" id="PTHR15422">
    <property type="entry name" value="OS05G0565100 PROTEIN"/>
    <property type="match status" value="1"/>
</dbReference>
<organism evidence="13 14">
    <name type="scientific">Syncephalis pseudoplumigaleata</name>
    <dbReference type="NCBI Taxonomy" id="1712513"/>
    <lineage>
        <taxon>Eukaryota</taxon>
        <taxon>Fungi</taxon>
        <taxon>Fungi incertae sedis</taxon>
        <taxon>Zoopagomycota</taxon>
        <taxon>Zoopagomycotina</taxon>
        <taxon>Zoopagomycetes</taxon>
        <taxon>Zoopagales</taxon>
        <taxon>Piptocephalidaceae</taxon>
        <taxon>Syncephalis</taxon>
    </lineage>
</organism>
<gene>
    <name evidence="13" type="ORF">SYNPS1DRAFT_23514</name>
</gene>
<dbReference type="GO" id="GO:0140575">
    <property type="term" value="F:transmembrane monodehydroascorbate reductase activity"/>
    <property type="evidence" value="ECO:0007669"/>
    <property type="project" value="InterPro"/>
</dbReference>
<accession>A0A4P9YX07</accession>
<keyword evidence="3" id="KW-0813">Transport</keyword>
<feature type="domain" description="Cytochrome b561" evidence="12">
    <location>
        <begin position="1"/>
        <end position="148"/>
    </location>
</feature>
<keyword evidence="8 11" id="KW-1133">Transmembrane helix</keyword>
<protein>
    <recommendedName>
        <fullName evidence="12">Cytochrome b561 domain-containing protein</fullName>
    </recommendedName>
</protein>
<feature type="transmembrane region" description="Helical" evidence="11">
    <location>
        <begin position="53"/>
        <end position="74"/>
    </location>
</feature>
<comment type="cofactor">
    <cofactor evidence="1">
        <name>heme b</name>
        <dbReference type="ChEBI" id="CHEBI:60344"/>
    </cofactor>
</comment>
<keyword evidence="14" id="KW-1185">Reference proteome</keyword>
<keyword evidence="7" id="KW-0249">Electron transport</keyword>
<dbReference type="InterPro" id="IPR006593">
    <property type="entry name" value="Cyt_b561/ferric_Rdtase_TM"/>
</dbReference>
<evidence type="ECO:0000256" key="3">
    <source>
        <dbReference type="ARBA" id="ARBA00022448"/>
    </source>
</evidence>
<keyword evidence="4" id="KW-0349">Heme</keyword>
<keyword evidence="10 11" id="KW-0472">Membrane</keyword>